<keyword evidence="1" id="KW-0808">Transferase</keyword>
<dbReference type="SMART" id="SM00065">
    <property type="entry name" value="GAF"/>
    <property type="match status" value="1"/>
</dbReference>
<keyword evidence="2" id="KW-0418">Kinase</keyword>
<dbReference type="Pfam" id="PF13185">
    <property type="entry name" value="GAF_2"/>
    <property type="match status" value="1"/>
</dbReference>
<evidence type="ECO:0000313" key="7">
    <source>
        <dbReference type="Proteomes" id="UP000215043"/>
    </source>
</evidence>
<evidence type="ECO:0000256" key="4">
    <source>
        <dbReference type="ARBA" id="ARBA00023163"/>
    </source>
</evidence>
<evidence type="ECO:0000256" key="3">
    <source>
        <dbReference type="ARBA" id="ARBA00023015"/>
    </source>
</evidence>
<dbReference type="SUPFAM" id="SSF52172">
    <property type="entry name" value="CheY-like"/>
    <property type="match status" value="1"/>
</dbReference>
<evidence type="ECO:0000256" key="2">
    <source>
        <dbReference type="ARBA" id="ARBA00022777"/>
    </source>
</evidence>
<feature type="domain" description="ANTAR" evidence="5">
    <location>
        <begin position="164"/>
        <end position="227"/>
    </location>
</feature>
<dbReference type="InterPro" id="IPR012074">
    <property type="entry name" value="GAF_ANTAR"/>
</dbReference>
<accession>A0A223RZL5</accession>
<keyword evidence="4" id="KW-0804">Transcription</keyword>
<dbReference type="GO" id="GO:0016301">
    <property type="term" value="F:kinase activity"/>
    <property type="evidence" value="ECO:0007669"/>
    <property type="project" value="UniProtKB-KW"/>
</dbReference>
<dbReference type="Gene3D" id="3.30.450.40">
    <property type="match status" value="1"/>
</dbReference>
<protein>
    <recommendedName>
        <fullName evidence="5">ANTAR domain-containing protein</fullName>
    </recommendedName>
</protein>
<dbReference type="Gene3D" id="1.10.10.10">
    <property type="entry name" value="Winged helix-like DNA-binding domain superfamily/Winged helix DNA-binding domain"/>
    <property type="match status" value="1"/>
</dbReference>
<proteinExistence type="predicted"/>
<dbReference type="InterPro" id="IPR029016">
    <property type="entry name" value="GAF-like_dom_sf"/>
</dbReference>
<dbReference type="InterPro" id="IPR005561">
    <property type="entry name" value="ANTAR"/>
</dbReference>
<keyword evidence="3" id="KW-0805">Transcription regulation</keyword>
<sequence length="237" mass="25420">MMSETTDEESGLVVELSRAAQRLQRSSSETEALRLIVSGAVDTVPGAEQAGVSLLHRDGGVTSAATSDPTVDEVDQLQADYQEGPCVTALREQHTVIVDDLTVETDRWPRFAPDATALRVASMLSFHLFTRDDTVGALNLYSGSPRSFGTESQLLGGLFAAHAATALGGARHVAQLHRALATRDLIGQAKGILMERFDLDADAAFQLLVRSSQDANMKLVAVARWLTRAEASDEQDA</sequence>
<organism evidence="6 7">
    <name type="scientific">Actinopolyspora erythraea</name>
    <dbReference type="NCBI Taxonomy" id="414996"/>
    <lineage>
        <taxon>Bacteria</taxon>
        <taxon>Bacillati</taxon>
        <taxon>Actinomycetota</taxon>
        <taxon>Actinomycetes</taxon>
        <taxon>Actinopolysporales</taxon>
        <taxon>Actinopolysporaceae</taxon>
        <taxon>Actinopolyspora</taxon>
    </lineage>
</organism>
<dbReference type="EMBL" id="CP022752">
    <property type="protein sequence ID" value="ASU81323.1"/>
    <property type="molecule type" value="Genomic_DNA"/>
</dbReference>
<evidence type="ECO:0000256" key="1">
    <source>
        <dbReference type="ARBA" id="ARBA00022679"/>
    </source>
</evidence>
<evidence type="ECO:0000313" key="6">
    <source>
        <dbReference type="EMBL" id="ASU81323.1"/>
    </source>
</evidence>
<dbReference type="KEGG" id="aey:CDG81_20930"/>
<dbReference type="InterPro" id="IPR003018">
    <property type="entry name" value="GAF"/>
</dbReference>
<dbReference type="Pfam" id="PF03861">
    <property type="entry name" value="ANTAR"/>
    <property type="match status" value="1"/>
</dbReference>
<reference evidence="6 7" key="1">
    <citation type="submission" date="2017-08" db="EMBL/GenBank/DDBJ databases">
        <title>The complete genome sequence of moderately halophilic actinomycete Actinopolyspora erythraea YIM 90600, the producer of novel erythromycin, novel actinopolysporins A-C and tubercidin.</title>
        <authorList>
            <person name="Yin M."/>
            <person name="Tang S."/>
        </authorList>
    </citation>
    <scope>NUCLEOTIDE SEQUENCE [LARGE SCALE GENOMIC DNA]</scope>
    <source>
        <strain evidence="6 7">YIM 90600</strain>
    </source>
</reference>
<dbReference type="PIRSF" id="PIRSF036625">
    <property type="entry name" value="GAF_ANTAR"/>
    <property type="match status" value="1"/>
</dbReference>
<dbReference type="InterPro" id="IPR036388">
    <property type="entry name" value="WH-like_DNA-bd_sf"/>
</dbReference>
<dbReference type="Proteomes" id="UP000215043">
    <property type="component" value="Chromosome"/>
</dbReference>
<dbReference type="InterPro" id="IPR011006">
    <property type="entry name" value="CheY-like_superfamily"/>
</dbReference>
<dbReference type="SMART" id="SM01012">
    <property type="entry name" value="ANTAR"/>
    <property type="match status" value="1"/>
</dbReference>
<gene>
    <name evidence="6" type="ORF">CDG81_20930</name>
</gene>
<dbReference type="PROSITE" id="PS50921">
    <property type="entry name" value="ANTAR"/>
    <property type="match status" value="1"/>
</dbReference>
<dbReference type="SUPFAM" id="SSF55781">
    <property type="entry name" value="GAF domain-like"/>
    <property type="match status" value="1"/>
</dbReference>
<name>A0A223RZL5_9ACTN</name>
<evidence type="ECO:0000259" key="5">
    <source>
        <dbReference type="PROSITE" id="PS50921"/>
    </source>
</evidence>
<dbReference type="GO" id="GO:0003723">
    <property type="term" value="F:RNA binding"/>
    <property type="evidence" value="ECO:0007669"/>
    <property type="project" value="InterPro"/>
</dbReference>
<dbReference type="OrthoDB" id="4629915at2"/>
<dbReference type="AlphaFoldDB" id="A0A223RZL5"/>